<dbReference type="Proteomes" id="UP001530400">
    <property type="component" value="Unassembled WGS sequence"/>
</dbReference>
<evidence type="ECO:0000256" key="1">
    <source>
        <dbReference type="SAM" id="MobiDB-lite"/>
    </source>
</evidence>
<keyword evidence="3" id="KW-1185">Reference proteome</keyword>
<dbReference type="EMBL" id="JALLPJ020001162">
    <property type="protein sequence ID" value="KAL3775247.1"/>
    <property type="molecule type" value="Genomic_DNA"/>
</dbReference>
<evidence type="ECO:0000313" key="2">
    <source>
        <dbReference type="EMBL" id="KAL3775247.1"/>
    </source>
</evidence>
<name>A0ABD3NH54_9STRA</name>
<feature type="compositionally biased region" description="Polar residues" evidence="1">
    <location>
        <begin position="1"/>
        <end position="11"/>
    </location>
</feature>
<accession>A0ABD3NH54</accession>
<protein>
    <submittedName>
        <fullName evidence="2">Uncharacterized protein</fullName>
    </submittedName>
</protein>
<dbReference type="AlphaFoldDB" id="A0ABD3NH54"/>
<sequence>MSSNPPQANTPSKKRKTTEPHDIPAELNLTPGTRLQVKWTICDDDDDEAAEEETSAKPSSPKSIQVWWTATLQPKTPSFHTLTPETKDEMDLFDQGDVTLTIYELDYDPLPSMDFHERSIEQVAFVSEKTLLNLSTDELMIYRKEGEESPPPSPVPSEEEGERYVNPSEISELMDGIIQKSMDKLMPRMNGLPMDVRQKIAEKLKRSKEKLYEGLMGEMERVGGGGGERVVTGEVVRRVIREMK</sequence>
<gene>
    <name evidence="2" type="ORF">ACHAWO_012998</name>
</gene>
<feature type="region of interest" description="Disordered" evidence="1">
    <location>
        <begin position="1"/>
        <end position="30"/>
    </location>
</feature>
<feature type="region of interest" description="Disordered" evidence="1">
    <location>
        <begin position="145"/>
        <end position="164"/>
    </location>
</feature>
<reference evidence="2 3" key="1">
    <citation type="submission" date="2024-10" db="EMBL/GenBank/DDBJ databases">
        <title>Updated reference genomes for cyclostephanoid diatoms.</title>
        <authorList>
            <person name="Roberts W.R."/>
            <person name="Alverson A.J."/>
        </authorList>
    </citation>
    <scope>NUCLEOTIDE SEQUENCE [LARGE SCALE GENOMIC DNA]</scope>
    <source>
        <strain evidence="2 3">AJA010-31</strain>
    </source>
</reference>
<comment type="caution">
    <text evidence="2">The sequence shown here is derived from an EMBL/GenBank/DDBJ whole genome shotgun (WGS) entry which is preliminary data.</text>
</comment>
<organism evidence="2 3">
    <name type="scientific">Cyclotella atomus</name>
    <dbReference type="NCBI Taxonomy" id="382360"/>
    <lineage>
        <taxon>Eukaryota</taxon>
        <taxon>Sar</taxon>
        <taxon>Stramenopiles</taxon>
        <taxon>Ochrophyta</taxon>
        <taxon>Bacillariophyta</taxon>
        <taxon>Coscinodiscophyceae</taxon>
        <taxon>Thalassiosirophycidae</taxon>
        <taxon>Stephanodiscales</taxon>
        <taxon>Stephanodiscaceae</taxon>
        <taxon>Cyclotella</taxon>
    </lineage>
</organism>
<proteinExistence type="predicted"/>
<evidence type="ECO:0000313" key="3">
    <source>
        <dbReference type="Proteomes" id="UP001530400"/>
    </source>
</evidence>